<dbReference type="PANTHER" id="PTHR10953">
    <property type="entry name" value="UBIQUITIN-ACTIVATING ENZYME E1"/>
    <property type="match status" value="1"/>
</dbReference>
<feature type="compositionally biased region" description="Basic residues" evidence="1">
    <location>
        <begin position="440"/>
        <end position="452"/>
    </location>
</feature>
<comment type="caution">
    <text evidence="3">The sequence shown here is derived from an EMBL/GenBank/DDBJ whole genome shotgun (WGS) entry which is preliminary data.</text>
</comment>
<protein>
    <recommendedName>
        <fullName evidence="2">THIF-type NAD/FAD binding fold domain-containing protein</fullName>
    </recommendedName>
</protein>
<dbReference type="SUPFAM" id="SSF69572">
    <property type="entry name" value="Activating enzymes of the ubiquitin-like proteins"/>
    <property type="match status" value="1"/>
</dbReference>
<accession>A0ABP0J9S8</accession>
<reference evidence="3 4" key="1">
    <citation type="submission" date="2024-02" db="EMBL/GenBank/DDBJ databases">
        <authorList>
            <person name="Chen Y."/>
            <person name="Shah S."/>
            <person name="Dougan E. K."/>
            <person name="Thang M."/>
            <person name="Chan C."/>
        </authorList>
    </citation>
    <scope>NUCLEOTIDE SEQUENCE [LARGE SCALE GENOMIC DNA]</scope>
</reference>
<organism evidence="3 4">
    <name type="scientific">Durusdinium trenchii</name>
    <dbReference type="NCBI Taxonomy" id="1381693"/>
    <lineage>
        <taxon>Eukaryota</taxon>
        <taxon>Sar</taxon>
        <taxon>Alveolata</taxon>
        <taxon>Dinophyceae</taxon>
        <taxon>Suessiales</taxon>
        <taxon>Symbiodiniaceae</taxon>
        <taxon>Durusdinium</taxon>
    </lineage>
</organism>
<feature type="region of interest" description="Disordered" evidence="1">
    <location>
        <begin position="404"/>
        <end position="452"/>
    </location>
</feature>
<gene>
    <name evidence="3" type="ORF">CCMP2556_LOCUS10337</name>
</gene>
<dbReference type="EMBL" id="CAXAMN010004814">
    <property type="protein sequence ID" value="CAK9011117.1"/>
    <property type="molecule type" value="Genomic_DNA"/>
</dbReference>
<dbReference type="InterPro" id="IPR045886">
    <property type="entry name" value="ThiF/MoeB/HesA"/>
</dbReference>
<dbReference type="InterPro" id="IPR000594">
    <property type="entry name" value="ThiF_NAD_FAD-bd"/>
</dbReference>
<evidence type="ECO:0000259" key="2">
    <source>
        <dbReference type="Pfam" id="PF00899"/>
    </source>
</evidence>
<sequence length="452" mass="49787">MAHATWGDWMGAWKAEAGQTDVEQDRLSRAQAAFGGETMARMKDINVLILGCRGVGVEAAKNLILSNVGSVTIWDPAPVQPEDRGCNFYLMETSTGKPRALECLAQLKSLNPYCKVESLEAEEANLPSCLEDANVLSTGFQSFTSMQPSMPRISLSQPQAALFLCFTTSRFVTNLLKKKTHHQVLEHACHRAIFNDAERWLCAVDEVVSRLEPLPSGDWPLLMHLLVVYENLDHQAPDFFVNAASKLELRAELEKNQNSRLAQPYLKKLWHLCDLLRLRGTWLGATTSQIETVEELSECIDSSVMLPPEIPVETVGRINESNFNAEEAVILAQKALRAFTGKMQKHAFNTAPTQAGVLPMPSASDVLQAARSLEADFPLLWLRLAIEQIANECSAANARSVPAAEAAPKTGDGDSISAVAKSKPSRRKQSADPQPVSRLRMTKAKKNLFLKP</sequence>
<keyword evidence="4" id="KW-1185">Reference proteome</keyword>
<dbReference type="Pfam" id="PF00899">
    <property type="entry name" value="ThiF"/>
    <property type="match status" value="1"/>
</dbReference>
<dbReference type="PANTHER" id="PTHR10953:SF29">
    <property type="entry name" value="NEDD8-ACTIVATING ENZYME E1 REGULATORY SUBUNIT"/>
    <property type="match status" value="1"/>
</dbReference>
<proteinExistence type="predicted"/>
<dbReference type="InterPro" id="IPR035985">
    <property type="entry name" value="Ubiquitin-activating_enz"/>
</dbReference>
<feature type="domain" description="THIF-type NAD/FAD binding fold" evidence="2">
    <location>
        <begin position="32"/>
        <end position="122"/>
    </location>
</feature>
<evidence type="ECO:0000256" key="1">
    <source>
        <dbReference type="SAM" id="MobiDB-lite"/>
    </source>
</evidence>
<dbReference type="Proteomes" id="UP001642484">
    <property type="component" value="Unassembled WGS sequence"/>
</dbReference>
<evidence type="ECO:0000313" key="3">
    <source>
        <dbReference type="EMBL" id="CAK9011117.1"/>
    </source>
</evidence>
<dbReference type="Gene3D" id="3.40.50.720">
    <property type="entry name" value="NAD(P)-binding Rossmann-like Domain"/>
    <property type="match status" value="1"/>
</dbReference>
<evidence type="ECO:0000313" key="4">
    <source>
        <dbReference type="Proteomes" id="UP001642484"/>
    </source>
</evidence>
<name>A0ABP0J9S8_9DINO</name>